<dbReference type="RefSeq" id="WP_204033476.1">
    <property type="nucleotide sequence ID" value="NZ_BOPC01000014.1"/>
</dbReference>
<dbReference type="Proteomes" id="UP000653076">
    <property type="component" value="Unassembled WGS sequence"/>
</dbReference>
<feature type="transmembrane region" description="Helical" evidence="2">
    <location>
        <begin position="83"/>
        <end position="106"/>
    </location>
</feature>
<evidence type="ECO:0000256" key="1">
    <source>
        <dbReference type="SAM" id="MobiDB-lite"/>
    </source>
</evidence>
<keyword evidence="2" id="KW-0472">Membrane</keyword>
<reference evidence="3 4" key="1">
    <citation type="submission" date="2021-01" db="EMBL/GenBank/DDBJ databases">
        <title>Whole genome shotgun sequence of Verrucosispora qiuiae NBRC 106684.</title>
        <authorList>
            <person name="Komaki H."/>
            <person name="Tamura T."/>
        </authorList>
    </citation>
    <scope>NUCLEOTIDE SEQUENCE [LARGE SCALE GENOMIC DNA]</scope>
    <source>
        <strain evidence="3 4">NBRC 106684</strain>
    </source>
</reference>
<dbReference type="PRINTS" id="PR01217">
    <property type="entry name" value="PRICHEXTENSN"/>
</dbReference>
<evidence type="ECO:0000313" key="3">
    <source>
        <dbReference type="EMBL" id="GIJ25992.1"/>
    </source>
</evidence>
<comment type="caution">
    <text evidence="3">The sequence shown here is derived from an EMBL/GenBank/DDBJ whole genome shotgun (WGS) entry which is preliminary data.</text>
</comment>
<keyword evidence="2" id="KW-0812">Transmembrane</keyword>
<feature type="region of interest" description="Disordered" evidence="1">
    <location>
        <begin position="119"/>
        <end position="219"/>
    </location>
</feature>
<feature type="compositionally biased region" description="Pro residues" evidence="1">
    <location>
        <begin position="181"/>
        <end position="192"/>
    </location>
</feature>
<evidence type="ECO:0000256" key="2">
    <source>
        <dbReference type="SAM" id="Phobius"/>
    </source>
</evidence>
<evidence type="ECO:0008006" key="5">
    <source>
        <dbReference type="Google" id="ProtNLM"/>
    </source>
</evidence>
<name>A0ABQ4J763_9ACTN</name>
<keyword evidence="2" id="KW-1133">Transmembrane helix</keyword>
<feature type="compositionally biased region" description="Low complexity" evidence="1">
    <location>
        <begin position="132"/>
        <end position="180"/>
    </location>
</feature>
<gene>
    <name evidence="3" type="ORF">Vqi01_11540</name>
</gene>
<accession>A0ABQ4J763</accession>
<protein>
    <recommendedName>
        <fullName evidence="5">Serine/threonine protein kinase</fullName>
    </recommendedName>
</protein>
<proteinExistence type="predicted"/>
<organism evidence="3 4">
    <name type="scientific">Micromonospora qiuiae</name>
    <dbReference type="NCBI Taxonomy" id="502268"/>
    <lineage>
        <taxon>Bacteria</taxon>
        <taxon>Bacillati</taxon>
        <taxon>Actinomycetota</taxon>
        <taxon>Actinomycetes</taxon>
        <taxon>Micromonosporales</taxon>
        <taxon>Micromonosporaceae</taxon>
        <taxon>Micromonospora</taxon>
    </lineage>
</organism>
<keyword evidence="4" id="KW-1185">Reference proteome</keyword>
<dbReference type="EMBL" id="BOPC01000014">
    <property type="protein sequence ID" value="GIJ25992.1"/>
    <property type="molecule type" value="Genomic_DNA"/>
</dbReference>
<evidence type="ECO:0000313" key="4">
    <source>
        <dbReference type="Proteomes" id="UP000653076"/>
    </source>
</evidence>
<sequence>MKGDRLAGVDAEANALKGWQLAGQDATVVQPAVPAARVAPPAVDAPTVMLVRVDSPTTVMAAVPEPPPVFVDPTGRRRSWLRWIAYGLGLVGLLYTGLVVASFAGAPVNARPVLPFVEPTQQPWQPPPAPTLPAAEAPPTTAPATPTAATTTRTSVTPSRAPSTPATSRAPSRGPSSPAGPRTPRPTAPPTTPGVEPTVEPPPTIDPPAGAGAAARVDG</sequence>